<dbReference type="Proteomes" id="UP000092695">
    <property type="component" value="Chromosome"/>
</dbReference>
<reference evidence="2 3" key="1">
    <citation type="submission" date="2016-06" db="EMBL/GenBank/DDBJ databases">
        <title>Complete genome sequence of a deep-branching marine Gamma Proteobacterium Woeseia oceani type strain XK5.</title>
        <authorList>
            <person name="Mu D."/>
            <person name="Du Z."/>
        </authorList>
    </citation>
    <scope>NUCLEOTIDE SEQUENCE [LARGE SCALE GENOMIC DNA]</scope>
    <source>
        <strain evidence="2 3">XK5</strain>
    </source>
</reference>
<dbReference type="RefSeq" id="WP_068613903.1">
    <property type="nucleotide sequence ID" value="NZ_CP016268.1"/>
</dbReference>
<dbReference type="STRING" id="1548547.BA177_05475"/>
<dbReference type="Gene3D" id="2.40.160.10">
    <property type="entry name" value="Porin"/>
    <property type="match status" value="1"/>
</dbReference>
<dbReference type="Pfam" id="PF13372">
    <property type="entry name" value="Alginate_exp"/>
    <property type="match status" value="1"/>
</dbReference>
<protein>
    <recommendedName>
        <fullName evidence="1">Alginate export domain-containing protein</fullName>
    </recommendedName>
</protein>
<evidence type="ECO:0000313" key="2">
    <source>
        <dbReference type="EMBL" id="ANO50728.1"/>
    </source>
</evidence>
<proteinExistence type="predicted"/>
<feature type="domain" description="Alginate export" evidence="1">
    <location>
        <begin position="58"/>
        <end position="188"/>
    </location>
</feature>
<evidence type="ECO:0000259" key="1">
    <source>
        <dbReference type="Pfam" id="PF13372"/>
    </source>
</evidence>
<name>A0A193LE25_9GAMM</name>
<accession>A0A193LE25</accession>
<organism evidence="2 3">
    <name type="scientific">Woeseia oceani</name>
    <dbReference type="NCBI Taxonomy" id="1548547"/>
    <lineage>
        <taxon>Bacteria</taxon>
        <taxon>Pseudomonadati</taxon>
        <taxon>Pseudomonadota</taxon>
        <taxon>Gammaproteobacteria</taxon>
        <taxon>Woeseiales</taxon>
        <taxon>Woeseiaceae</taxon>
        <taxon>Woeseia</taxon>
    </lineage>
</organism>
<evidence type="ECO:0000313" key="3">
    <source>
        <dbReference type="Proteomes" id="UP000092695"/>
    </source>
</evidence>
<sequence>MCTSPGVRGKTSLGNGNRRWSVAVAVAVVVASLAQLLASVAVSADEAPVASFIEQGKAGLDLRYRYEHVDQDDFSRAADASTLRLRLNYQIGAVRGVSGFVEFDYVAELLLDDFNNGDGSNPARSAYPIVADPHGDDLNQLYVDFNNGERFSARLGRQRILLDNQRFVGGVGWRQNEQTYDGLTLTLTDVLNATVRYSGISRVKRIFGERSPAGSHDASIHLLNVTVPLQKQWTATPYAYLIDNDDAPQLSTATYGVRLNGSTALAKRPLSLTVDVATQSDAGNAPLAFRANYLRLDAGLKLTSTIDLGLGYELLGGNSSEAGKAFRTPLATLHAFQGWADKFLATPDAGVVDTFGTLRVTHEAWTITGAIHFFDVDSGNASLGKELDVSVGRRFATRYQLLLKAAFFDAESAMLTDSSKLWLMLSASF</sequence>
<dbReference type="EMBL" id="CP016268">
    <property type="protein sequence ID" value="ANO50728.1"/>
    <property type="molecule type" value="Genomic_DNA"/>
</dbReference>
<dbReference type="AlphaFoldDB" id="A0A193LE25"/>
<keyword evidence="3" id="KW-1185">Reference proteome</keyword>
<dbReference type="InterPro" id="IPR025388">
    <property type="entry name" value="Alginate_export_dom"/>
</dbReference>
<gene>
    <name evidence="2" type="ORF">BA177_05475</name>
</gene>
<dbReference type="InterPro" id="IPR023614">
    <property type="entry name" value="Porin_dom_sf"/>
</dbReference>
<dbReference type="OrthoDB" id="9767539at2"/>
<dbReference type="KEGG" id="woc:BA177_05475"/>